<protein>
    <submittedName>
        <fullName evidence="1">Uncharacterized protein</fullName>
    </submittedName>
</protein>
<dbReference type="EMBL" id="UINC01065376">
    <property type="protein sequence ID" value="SVB94973.1"/>
    <property type="molecule type" value="Genomic_DNA"/>
</dbReference>
<evidence type="ECO:0000313" key="1">
    <source>
        <dbReference type="EMBL" id="SVB94973.1"/>
    </source>
</evidence>
<name>A0A382I7W0_9ZZZZ</name>
<sequence>MKRFFSLLTVLYFAVVMPLQAAEKRLPLKGEVFLIRERTAFLILPEKPKANQPI</sequence>
<feature type="non-terminal residue" evidence="1">
    <location>
        <position position="54"/>
    </location>
</feature>
<accession>A0A382I7W0</accession>
<dbReference type="AlphaFoldDB" id="A0A382I7W0"/>
<gene>
    <name evidence="1" type="ORF">METZ01_LOCUS247827</name>
</gene>
<proteinExistence type="predicted"/>
<reference evidence="1" key="1">
    <citation type="submission" date="2018-05" db="EMBL/GenBank/DDBJ databases">
        <authorList>
            <person name="Lanie J.A."/>
            <person name="Ng W.-L."/>
            <person name="Kazmierczak K.M."/>
            <person name="Andrzejewski T.M."/>
            <person name="Davidsen T.M."/>
            <person name="Wayne K.J."/>
            <person name="Tettelin H."/>
            <person name="Glass J.I."/>
            <person name="Rusch D."/>
            <person name="Podicherti R."/>
            <person name="Tsui H.-C.T."/>
            <person name="Winkler M.E."/>
        </authorList>
    </citation>
    <scope>NUCLEOTIDE SEQUENCE</scope>
</reference>
<organism evidence="1">
    <name type="scientific">marine metagenome</name>
    <dbReference type="NCBI Taxonomy" id="408172"/>
    <lineage>
        <taxon>unclassified sequences</taxon>
        <taxon>metagenomes</taxon>
        <taxon>ecological metagenomes</taxon>
    </lineage>
</organism>